<comment type="caution">
    <text evidence="1">The sequence shown here is derived from an EMBL/GenBank/DDBJ whole genome shotgun (WGS) entry which is preliminary data.</text>
</comment>
<organism evidence="1 2">
    <name type="scientific">Candidatus Marithioploca araucensis</name>
    <dbReference type="NCBI Taxonomy" id="70273"/>
    <lineage>
        <taxon>Bacteria</taxon>
        <taxon>Pseudomonadati</taxon>
        <taxon>Pseudomonadota</taxon>
        <taxon>Gammaproteobacteria</taxon>
        <taxon>Thiotrichales</taxon>
        <taxon>Thiotrichaceae</taxon>
        <taxon>Candidatus Marithioploca</taxon>
    </lineage>
</organism>
<sequence>MARRKNAPIVLPPLPGSPVLIDPRCENPLDYMALDLLGTFWFVPIADEGTQNYQRAEYTIDILRLNYRDVLVEARHNAFDSYKARLYEYQNRKTNGADRNELNRLIKSLKKMHHPTVWAEMKRQYTSHDELKRLFQNIPEALSWCFHVE</sequence>
<gene>
    <name evidence="1" type="ORF">QUF54_01800</name>
</gene>
<name>A0ABT7VQY2_9GAMM</name>
<protein>
    <submittedName>
        <fullName evidence="1">Uncharacterized protein</fullName>
    </submittedName>
</protein>
<keyword evidence="2" id="KW-1185">Reference proteome</keyword>
<evidence type="ECO:0000313" key="2">
    <source>
        <dbReference type="Proteomes" id="UP001171945"/>
    </source>
</evidence>
<accession>A0ABT7VQY2</accession>
<reference evidence="1" key="1">
    <citation type="submission" date="2023-06" db="EMBL/GenBank/DDBJ databases">
        <title>Uncultivated large filamentous bacteria from sulfidic sediments reveal new species and different genomic features in energy metabolism and defense.</title>
        <authorList>
            <person name="Fonseca A."/>
        </authorList>
    </citation>
    <scope>NUCLEOTIDE SEQUENCE</scope>
    <source>
        <strain evidence="1">HSG4</strain>
    </source>
</reference>
<dbReference type="EMBL" id="JAUCGM010000049">
    <property type="protein sequence ID" value="MDM8562067.1"/>
    <property type="molecule type" value="Genomic_DNA"/>
</dbReference>
<proteinExistence type="predicted"/>
<dbReference type="Proteomes" id="UP001171945">
    <property type="component" value="Unassembled WGS sequence"/>
</dbReference>
<evidence type="ECO:0000313" key="1">
    <source>
        <dbReference type="EMBL" id="MDM8562067.1"/>
    </source>
</evidence>